<dbReference type="AlphaFoldDB" id="A0A6J3LWV7"/>
<sequence length="667" mass="73863">MVVQRPHPLLFVDLSQDLRASDPNTRRLVRAAAQRDARRRQRERVSAATSGVTSSVLPERLRLHEPKPNTTGAPATPHAPQLPQHRDDLCDEDDVDRHGDLVLSAGQYGGNRNKHATDASSRRALQLHHRQALVKAGRVHRSPSTWGLETNDPFTSPAQLERMFRMCMTQLQWLRPHIDMTASHGIISKAFYTVPNVMILSGICLCAVGYLDSMGMQSDNAMRNDLLFKGRVLSEVRKRLDRSDRFLDDTTIEAICTLISFELTRLSRTATLHLRGLQTLVAMKGGVSGLKLLGLDIMLEGLDLVHAVLFDEVLLHIDATAFEDYGPAHEAAIRTGTLFTPLAALFVDELTALQDDAPPEELPDMRGFFAVLYSATACLASLQPNGSTDAQLARQFTDSLESFTQPNNQLVGDGDDSGNSLATAFGLAFRVFHDLVVNRRLLMHEDNAKYSSQLRSAIISMMHQAIWKKVAFLRTWIIAIGMAASSDPSVKSWFGSSMVQSNYFFGVSKWTTIKTVVLTFLKLRSTLERAILDPQQTTKRISSPYFSSKFAALPHAIATIQPWSVASEHISAASRLQEIDEDEDEDVSDSSESRPSTLASTTSPSPSPPNMSYPLKRVLLDHEMRALDGNFHKVMFEGDFWFTDQDDPVSTTASDASTSSFPASPPM</sequence>
<dbReference type="GeneID" id="54363302"/>
<name>A0A6J3LWV7_9PEZI</name>
<feature type="compositionally biased region" description="Low complexity" evidence="1">
    <location>
        <begin position="648"/>
        <end position="667"/>
    </location>
</feature>
<evidence type="ECO:0000313" key="3">
    <source>
        <dbReference type="RefSeq" id="XP_033457272.1"/>
    </source>
</evidence>
<reference evidence="3" key="1">
    <citation type="submission" date="2020-01" db="EMBL/GenBank/DDBJ databases">
        <authorList>
            <consortium name="DOE Joint Genome Institute"/>
            <person name="Haridas S."/>
            <person name="Albert R."/>
            <person name="Binder M."/>
            <person name="Bloem J."/>
            <person name="Labutti K."/>
            <person name="Salamov A."/>
            <person name="Andreopoulos B."/>
            <person name="Baker S.E."/>
            <person name="Barry K."/>
            <person name="Bills G."/>
            <person name="Bluhm B.H."/>
            <person name="Cannon C."/>
            <person name="Castanera R."/>
            <person name="Culley D.E."/>
            <person name="Daum C."/>
            <person name="Ezra D."/>
            <person name="Gonzalez J.B."/>
            <person name="Henrissat B."/>
            <person name="Kuo A."/>
            <person name="Liang C."/>
            <person name="Lipzen A."/>
            <person name="Lutzoni F."/>
            <person name="Magnuson J."/>
            <person name="Mondo S."/>
            <person name="Nolan M."/>
            <person name="Ohm R."/>
            <person name="Pangilinan J."/>
            <person name="Park H.-J."/>
            <person name="Ramirez L."/>
            <person name="Alfaro M."/>
            <person name="Sun H."/>
            <person name="Tritt A."/>
            <person name="Yoshinaga Y."/>
            <person name="Zwiers L.-H."/>
            <person name="Turgeon B.G."/>
            <person name="Goodwin S.B."/>
            <person name="Spatafora J.W."/>
            <person name="Crous P.W."/>
            <person name="Grigoriev I.V."/>
        </authorList>
    </citation>
    <scope>NUCLEOTIDE SEQUENCE</scope>
    <source>
        <strain evidence="3">CBS 342.82</strain>
    </source>
</reference>
<evidence type="ECO:0000256" key="1">
    <source>
        <dbReference type="SAM" id="MobiDB-lite"/>
    </source>
</evidence>
<dbReference type="PANTHER" id="PTHR37540">
    <property type="entry name" value="TRANSCRIPTION FACTOR (ACR-2), PUTATIVE-RELATED-RELATED"/>
    <property type="match status" value="1"/>
</dbReference>
<feature type="compositionally biased region" description="Low complexity" evidence="1">
    <location>
        <begin position="593"/>
        <end position="604"/>
    </location>
</feature>
<feature type="compositionally biased region" description="Acidic residues" evidence="1">
    <location>
        <begin position="579"/>
        <end position="589"/>
    </location>
</feature>
<dbReference type="PANTHER" id="PTHR37540:SF5">
    <property type="entry name" value="TRANSCRIPTION FACTOR DOMAIN-CONTAINING PROTEIN"/>
    <property type="match status" value="1"/>
</dbReference>
<organism evidence="3">
    <name type="scientific">Dissoconium aciculare CBS 342.82</name>
    <dbReference type="NCBI Taxonomy" id="1314786"/>
    <lineage>
        <taxon>Eukaryota</taxon>
        <taxon>Fungi</taxon>
        <taxon>Dikarya</taxon>
        <taxon>Ascomycota</taxon>
        <taxon>Pezizomycotina</taxon>
        <taxon>Dothideomycetes</taxon>
        <taxon>Dothideomycetidae</taxon>
        <taxon>Mycosphaerellales</taxon>
        <taxon>Dissoconiaceae</taxon>
        <taxon>Dissoconium</taxon>
    </lineage>
</organism>
<dbReference type="RefSeq" id="XP_033457272.1">
    <property type="nucleotide sequence ID" value="XM_033605502.1"/>
</dbReference>
<accession>A0A6J3LWV7</accession>
<proteinExistence type="predicted"/>
<gene>
    <name evidence="3" type="ORF">K489DRAFT_383012</name>
</gene>
<feature type="compositionally biased region" description="Low complexity" evidence="1">
    <location>
        <begin position="46"/>
        <end position="56"/>
    </location>
</feature>
<dbReference type="Proteomes" id="UP000504637">
    <property type="component" value="Unplaced"/>
</dbReference>
<reference evidence="3" key="2">
    <citation type="submission" date="2020-04" db="EMBL/GenBank/DDBJ databases">
        <authorList>
            <consortium name="NCBI Genome Project"/>
        </authorList>
    </citation>
    <scope>NUCLEOTIDE SEQUENCE</scope>
    <source>
        <strain evidence="3">CBS 342.82</strain>
    </source>
</reference>
<protein>
    <recommendedName>
        <fullName evidence="4">Transcription factor domain-containing protein</fullName>
    </recommendedName>
</protein>
<evidence type="ECO:0000313" key="2">
    <source>
        <dbReference type="Proteomes" id="UP000504637"/>
    </source>
</evidence>
<feature type="region of interest" description="Disordered" evidence="1">
    <location>
        <begin position="32"/>
        <end position="94"/>
    </location>
</feature>
<reference evidence="3" key="3">
    <citation type="submission" date="2025-08" db="UniProtKB">
        <authorList>
            <consortium name="RefSeq"/>
        </authorList>
    </citation>
    <scope>IDENTIFICATION</scope>
    <source>
        <strain evidence="3">CBS 342.82</strain>
    </source>
</reference>
<dbReference type="OrthoDB" id="4158087at2759"/>
<evidence type="ECO:0008006" key="4">
    <source>
        <dbReference type="Google" id="ProtNLM"/>
    </source>
</evidence>
<feature type="region of interest" description="Disordered" evidence="1">
    <location>
        <begin position="575"/>
        <end position="614"/>
    </location>
</feature>
<keyword evidence="2" id="KW-1185">Reference proteome</keyword>
<feature type="region of interest" description="Disordered" evidence="1">
    <location>
        <begin position="646"/>
        <end position="667"/>
    </location>
</feature>